<dbReference type="InterPro" id="IPR027417">
    <property type="entry name" value="P-loop_NTPase"/>
</dbReference>
<gene>
    <name evidence="2" type="ORF">ASIM_LOCUS17725</name>
</gene>
<dbReference type="GO" id="GO:0003697">
    <property type="term" value="F:single-stranded DNA binding"/>
    <property type="evidence" value="ECO:0007669"/>
    <property type="project" value="InterPro"/>
</dbReference>
<dbReference type="GO" id="GO:0005524">
    <property type="term" value="F:ATP binding"/>
    <property type="evidence" value="ECO:0007669"/>
    <property type="project" value="InterPro"/>
</dbReference>
<keyword evidence="3" id="KW-1185">Reference proteome</keyword>
<feature type="domain" description="SF4 helicase" evidence="1">
    <location>
        <begin position="217"/>
        <end position="315"/>
    </location>
</feature>
<evidence type="ECO:0000313" key="4">
    <source>
        <dbReference type="WBParaSite" id="ASIM_0001832401-mRNA-1"/>
    </source>
</evidence>
<organism evidence="4">
    <name type="scientific">Anisakis simplex</name>
    <name type="common">Herring worm</name>
    <dbReference type="NCBI Taxonomy" id="6269"/>
    <lineage>
        <taxon>Eukaryota</taxon>
        <taxon>Metazoa</taxon>
        <taxon>Ecdysozoa</taxon>
        <taxon>Nematoda</taxon>
        <taxon>Chromadorea</taxon>
        <taxon>Rhabditida</taxon>
        <taxon>Spirurina</taxon>
        <taxon>Ascaridomorpha</taxon>
        <taxon>Ascaridoidea</taxon>
        <taxon>Anisakidae</taxon>
        <taxon>Anisakis</taxon>
        <taxon>Anisakis simplex complex</taxon>
    </lineage>
</organism>
<evidence type="ECO:0000313" key="2">
    <source>
        <dbReference type="EMBL" id="VDK61266.1"/>
    </source>
</evidence>
<reference evidence="4" key="1">
    <citation type="submission" date="2017-02" db="UniProtKB">
        <authorList>
            <consortium name="WormBaseParasite"/>
        </authorList>
    </citation>
    <scope>IDENTIFICATION</scope>
</reference>
<dbReference type="SUPFAM" id="SSF52540">
    <property type="entry name" value="P-loop containing nucleoside triphosphate hydrolases"/>
    <property type="match status" value="1"/>
</dbReference>
<dbReference type="PROSITE" id="PS51199">
    <property type="entry name" value="SF4_HELICASE"/>
    <property type="match status" value="1"/>
</dbReference>
<name>A0A0M3KBH7_ANISI</name>
<dbReference type="InterPro" id="IPR007694">
    <property type="entry name" value="DNA_helicase_DnaB-like_C"/>
</dbReference>
<dbReference type="EMBL" id="UYRR01034493">
    <property type="protein sequence ID" value="VDK61266.1"/>
    <property type="molecule type" value="Genomic_DNA"/>
</dbReference>
<dbReference type="Proteomes" id="UP000267096">
    <property type="component" value="Unassembled WGS sequence"/>
</dbReference>
<dbReference type="WBParaSite" id="ASIM_0001832401-mRNA-1">
    <property type="protein sequence ID" value="ASIM_0001832401-mRNA-1"/>
    <property type="gene ID" value="ASIM_0001832401"/>
</dbReference>
<dbReference type="Gene3D" id="3.40.50.300">
    <property type="entry name" value="P-loop containing nucleotide triphosphate hydrolases"/>
    <property type="match status" value="1"/>
</dbReference>
<proteinExistence type="predicted"/>
<sequence length="315" mass="36397">MNIDSSVRILWSEAVDLQDIRDPSEQSEFLSLRKQLGVDRVSFETLSHFHVKGHMDNSYRPALCYPRYRGFVHRLPFSGIFGFHMVTASDRRIILTTNERDSLAIYEATGGMISIALPMGEKIDTAVLPYLEDFDAIYLWFPYIHNAQAKDYASYLNANRCFIIDHKERPIELLRSERRREINKAIREEAIRVRNKGFRSMIDVRNDLKSEIVNSRAKQYGISQWKRFDVLNKYLSGFRPGELTVLTGGTGFGKTTFLCEYTLDLLSQGVRTLFCSFEMPDEKILKWMLVQYAAYVLNPFSVAKIITSPWLCSGL</sequence>
<dbReference type="PANTHER" id="PTHR12873:SF0">
    <property type="entry name" value="TWINKLE MTDNA HELICASE"/>
    <property type="match status" value="1"/>
</dbReference>
<protein>
    <submittedName>
        <fullName evidence="4">Twinkle protein, mitochondrial (inferred by orthology to a human protein)</fullName>
    </submittedName>
</protein>
<dbReference type="Pfam" id="PF03796">
    <property type="entry name" value="DnaB_C"/>
    <property type="match status" value="1"/>
</dbReference>
<accession>A0A0M3KBH7</accession>
<dbReference type="PANTHER" id="PTHR12873">
    <property type="entry name" value="T7-LIKE MITOCHONDRIAL DNA HELICASE"/>
    <property type="match status" value="1"/>
</dbReference>
<evidence type="ECO:0000259" key="1">
    <source>
        <dbReference type="PROSITE" id="PS51199"/>
    </source>
</evidence>
<dbReference type="InterPro" id="IPR027032">
    <property type="entry name" value="Twinkle-like"/>
</dbReference>
<dbReference type="OrthoDB" id="275278at2759"/>
<dbReference type="GO" id="GO:0005739">
    <property type="term" value="C:mitochondrion"/>
    <property type="evidence" value="ECO:0007669"/>
    <property type="project" value="TreeGrafter"/>
</dbReference>
<dbReference type="SUPFAM" id="SSF56731">
    <property type="entry name" value="DNA primase core"/>
    <property type="match status" value="1"/>
</dbReference>
<dbReference type="GO" id="GO:0043139">
    <property type="term" value="F:5'-3' DNA helicase activity"/>
    <property type="evidence" value="ECO:0007669"/>
    <property type="project" value="InterPro"/>
</dbReference>
<reference evidence="2 3" key="2">
    <citation type="submission" date="2018-11" db="EMBL/GenBank/DDBJ databases">
        <authorList>
            <consortium name="Pathogen Informatics"/>
        </authorList>
    </citation>
    <scope>NUCLEOTIDE SEQUENCE [LARGE SCALE GENOMIC DNA]</scope>
</reference>
<dbReference type="AlphaFoldDB" id="A0A0M3KBH7"/>
<dbReference type="GO" id="GO:0006264">
    <property type="term" value="P:mitochondrial DNA replication"/>
    <property type="evidence" value="ECO:0007669"/>
    <property type="project" value="TreeGrafter"/>
</dbReference>
<evidence type="ECO:0000313" key="3">
    <source>
        <dbReference type="Proteomes" id="UP000267096"/>
    </source>
</evidence>